<evidence type="ECO:0000313" key="4">
    <source>
        <dbReference type="Proteomes" id="UP000274695"/>
    </source>
</evidence>
<evidence type="ECO:0000313" key="3">
    <source>
        <dbReference type="Proteomes" id="UP000237222"/>
    </source>
</evidence>
<evidence type="ECO:0000313" key="2">
    <source>
        <dbReference type="EMBL" id="RNL67630.1"/>
    </source>
</evidence>
<dbReference type="Proteomes" id="UP000274695">
    <property type="component" value="Unassembled WGS sequence"/>
</dbReference>
<accession>A0A2S4HEL7</accession>
<dbReference type="EMBL" id="RHGB01000001">
    <property type="protein sequence ID" value="RNL67630.1"/>
    <property type="molecule type" value="Genomic_DNA"/>
</dbReference>
<comment type="caution">
    <text evidence="1">The sequence shown here is derived from an EMBL/GenBank/DDBJ whole genome shotgun (WGS) entry which is preliminary data.</text>
</comment>
<organism evidence="1 3">
    <name type="scientific">Zhongshania marina</name>
    <dbReference type="NCBI Taxonomy" id="2304603"/>
    <lineage>
        <taxon>Bacteria</taxon>
        <taxon>Pseudomonadati</taxon>
        <taxon>Pseudomonadota</taxon>
        <taxon>Gammaproteobacteria</taxon>
        <taxon>Cellvibrionales</taxon>
        <taxon>Spongiibacteraceae</taxon>
        <taxon>Zhongshania</taxon>
    </lineage>
</organism>
<reference evidence="2 4" key="2">
    <citation type="submission" date="2018-10" db="EMBL/GenBank/DDBJ databases">
        <title>Draft genome sequence of Zhongshania sp. DSW25-10.</title>
        <authorList>
            <person name="Oh J."/>
        </authorList>
    </citation>
    <scope>NUCLEOTIDE SEQUENCE [LARGE SCALE GENOMIC DNA]</scope>
    <source>
        <strain evidence="2 4">DSW25-10</strain>
    </source>
</reference>
<gene>
    <name evidence="1" type="ORF">C0068_11450</name>
    <name evidence="2" type="ORF">D0911_00940</name>
</gene>
<sequence>MPEIKRLVQPVEVNYVCDKCGHGMMVSAGEMNPSTGEIPHKCMICSYRQVFKWVSYPKISYIGLDEGNS</sequence>
<protein>
    <submittedName>
        <fullName evidence="1">Type II citrate synthase</fullName>
    </submittedName>
</protein>
<proteinExistence type="predicted"/>
<dbReference type="Gene3D" id="2.20.28.10">
    <property type="match status" value="1"/>
</dbReference>
<dbReference type="RefSeq" id="WP_103684621.1">
    <property type="nucleotide sequence ID" value="NZ_RHGB01000001.1"/>
</dbReference>
<dbReference type="Proteomes" id="UP000237222">
    <property type="component" value="Unassembled WGS sequence"/>
</dbReference>
<dbReference type="EMBL" id="PQGG01000028">
    <property type="protein sequence ID" value="POP52436.1"/>
    <property type="molecule type" value="Genomic_DNA"/>
</dbReference>
<dbReference type="AlphaFoldDB" id="A0A2S4HEL7"/>
<evidence type="ECO:0000313" key="1">
    <source>
        <dbReference type="EMBL" id="POP52436.1"/>
    </source>
</evidence>
<name>A0A2S4HEL7_9GAMM</name>
<keyword evidence="4" id="KW-1185">Reference proteome</keyword>
<reference evidence="1" key="1">
    <citation type="submission" date="2018-01" db="EMBL/GenBank/DDBJ databases">
        <authorList>
            <person name="Yu X.-D."/>
        </authorList>
    </citation>
    <scope>NUCLEOTIDE SEQUENCE</scope>
    <source>
        <strain evidence="1">ZX-21</strain>
    </source>
</reference>